<organism evidence="5 6">
    <name type="scientific">Nitrospira defluvii</name>
    <dbReference type="NCBI Taxonomy" id="330214"/>
    <lineage>
        <taxon>Bacteria</taxon>
        <taxon>Pseudomonadati</taxon>
        <taxon>Nitrospirota</taxon>
        <taxon>Nitrospiria</taxon>
        <taxon>Nitrospirales</taxon>
        <taxon>Nitrospiraceae</taxon>
        <taxon>Nitrospira</taxon>
    </lineage>
</organism>
<dbReference type="OrthoDB" id="9782629at2"/>
<dbReference type="Gene3D" id="3.40.109.10">
    <property type="entry name" value="NADH Oxidase"/>
    <property type="match status" value="1"/>
</dbReference>
<dbReference type="InterPro" id="IPR000415">
    <property type="entry name" value="Nitroreductase-like"/>
</dbReference>
<protein>
    <submittedName>
        <fullName evidence="5">Nitroreductase</fullName>
        <ecNumber evidence="5">1.-.-.-</ecNumber>
    </submittedName>
</protein>
<dbReference type="EC" id="1.-.-.-" evidence="5"/>
<dbReference type="InterPro" id="IPR029479">
    <property type="entry name" value="Nitroreductase"/>
</dbReference>
<reference evidence="5 6" key="1">
    <citation type="journal article" date="2010" name="Proc. Natl. Acad. Sci. U.S.A.">
        <title>A Nitrospira metagenome illuminates the physiology and evolution of globally important nitrite-oxidizing bacteria.</title>
        <authorList>
            <person name="Lucker S."/>
            <person name="Wagner M."/>
            <person name="Maixner F."/>
            <person name="Pelletier E."/>
            <person name="Koch H."/>
            <person name="Vacherie B."/>
            <person name="Rattei T."/>
            <person name="Sinninghe Damste J."/>
            <person name="Spieck E."/>
            <person name="Le Paslier D."/>
            <person name="Daims H."/>
        </authorList>
    </citation>
    <scope>NUCLEOTIDE SEQUENCE [LARGE SCALE GENOMIC DNA]</scope>
</reference>
<name>D8P9C6_9BACT</name>
<feature type="domain" description="Nitroreductase" evidence="4">
    <location>
        <begin position="16"/>
        <end position="159"/>
    </location>
</feature>
<dbReference type="Proteomes" id="UP000001660">
    <property type="component" value="Chromosome"/>
</dbReference>
<sequence>MEKPADVAHPIHALLQRRWSPRAFADRMVEPEQLQSLFEAARWAPSSNNEQPWHFIVGTKADPPAHDRLVACLKEGNRKWAFRAPVLILSVARLNFEDEGTPNRHAWHDTGMAALSLCLQATALGLVAHQMAGFEIEKARTDLGIPAGYEPVAMIAVGYPGDPATLPDYLRERELKPRERKPATEFVSDGTWNGPPDWLTR</sequence>
<evidence type="ECO:0000259" key="4">
    <source>
        <dbReference type="Pfam" id="PF00881"/>
    </source>
</evidence>
<keyword evidence="2 5" id="KW-0560">Oxidoreductase</keyword>
<evidence type="ECO:0000313" key="6">
    <source>
        <dbReference type="Proteomes" id="UP000001660"/>
    </source>
</evidence>
<dbReference type="PANTHER" id="PTHR43673:SF10">
    <property type="entry name" value="NADH DEHYDROGENASE_NAD(P)H NITROREDUCTASE XCC3605-RELATED"/>
    <property type="match status" value="1"/>
</dbReference>
<dbReference type="AlphaFoldDB" id="D8P9C6"/>
<dbReference type="PANTHER" id="PTHR43673">
    <property type="entry name" value="NAD(P)H NITROREDUCTASE YDGI-RELATED"/>
    <property type="match status" value="1"/>
</dbReference>
<dbReference type="CDD" id="cd02138">
    <property type="entry name" value="TdsD-like"/>
    <property type="match status" value="1"/>
</dbReference>
<dbReference type="EMBL" id="FP929003">
    <property type="protein sequence ID" value="CBK39835.1"/>
    <property type="molecule type" value="Genomic_DNA"/>
</dbReference>
<dbReference type="GO" id="GO:0016491">
    <property type="term" value="F:oxidoreductase activity"/>
    <property type="evidence" value="ECO:0007669"/>
    <property type="project" value="UniProtKB-KW"/>
</dbReference>
<feature type="region of interest" description="Disordered" evidence="3">
    <location>
        <begin position="177"/>
        <end position="201"/>
    </location>
</feature>
<dbReference type="eggNOG" id="COG0778">
    <property type="taxonomic scope" value="Bacteria"/>
</dbReference>
<evidence type="ECO:0000256" key="3">
    <source>
        <dbReference type="SAM" id="MobiDB-lite"/>
    </source>
</evidence>
<dbReference type="SUPFAM" id="SSF55469">
    <property type="entry name" value="FMN-dependent nitroreductase-like"/>
    <property type="match status" value="1"/>
</dbReference>
<keyword evidence="6" id="KW-1185">Reference proteome</keyword>
<dbReference type="STRING" id="330214.NIDE0047"/>
<accession>D8P9C6</accession>
<dbReference type="HOGENOM" id="CLU_070764_6_0_0"/>
<evidence type="ECO:0000256" key="1">
    <source>
        <dbReference type="ARBA" id="ARBA00007118"/>
    </source>
</evidence>
<evidence type="ECO:0000313" key="5">
    <source>
        <dbReference type="EMBL" id="CBK39835.1"/>
    </source>
</evidence>
<comment type="similarity">
    <text evidence="1">Belongs to the nitroreductase family.</text>
</comment>
<proteinExistence type="inferred from homology"/>
<dbReference type="Pfam" id="PF00881">
    <property type="entry name" value="Nitroreductase"/>
    <property type="match status" value="1"/>
</dbReference>
<gene>
    <name evidence="5" type="ORF">NIDE0047</name>
</gene>
<evidence type="ECO:0000256" key="2">
    <source>
        <dbReference type="ARBA" id="ARBA00023002"/>
    </source>
</evidence>
<dbReference type="KEGG" id="nde:NIDE0047"/>